<proteinExistence type="predicted"/>
<dbReference type="RefSeq" id="WP_328014679.1">
    <property type="nucleotide sequence ID" value="NZ_JARTFS010000001.1"/>
</dbReference>
<reference evidence="1 2" key="1">
    <citation type="submission" date="2023-03" db="EMBL/GenBank/DDBJ databases">
        <title>Bacillus Genome Sequencing.</title>
        <authorList>
            <person name="Dunlap C."/>
        </authorList>
    </citation>
    <scope>NUCLEOTIDE SEQUENCE [LARGE SCALE GENOMIC DNA]</scope>
    <source>
        <strain evidence="1 2">NRS-1717</strain>
    </source>
</reference>
<evidence type="ECO:0000313" key="2">
    <source>
        <dbReference type="Proteomes" id="UP001342826"/>
    </source>
</evidence>
<accession>A0ABU6NSC4</accession>
<protein>
    <submittedName>
        <fullName evidence="1">Uncharacterized protein</fullName>
    </submittedName>
</protein>
<gene>
    <name evidence="1" type="ORF">P9271_01615</name>
</gene>
<organism evidence="1 2">
    <name type="scientific">Metabacillus fastidiosus</name>
    <dbReference type="NCBI Taxonomy" id="1458"/>
    <lineage>
        <taxon>Bacteria</taxon>
        <taxon>Bacillati</taxon>
        <taxon>Bacillota</taxon>
        <taxon>Bacilli</taxon>
        <taxon>Bacillales</taxon>
        <taxon>Bacillaceae</taxon>
        <taxon>Metabacillus</taxon>
    </lineage>
</organism>
<sequence>MCNKENKDVNGIMGGKSERRALKNIKNVIRPKVENGKVLLDRNNPLHRYIYNEDED</sequence>
<comment type="caution">
    <text evidence="1">The sequence shown here is derived from an EMBL/GenBank/DDBJ whole genome shotgun (WGS) entry which is preliminary data.</text>
</comment>
<dbReference type="Proteomes" id="UP001342826">
    <property type="component" value="Unassembled WGS sequence"/>
</dbReference>
<keyword evidence="2" id="KW-1185">Reference proteome</keyword>
<evidence type="ECO:0000313" key="1">
    <source>
        <dbReference type="EMBL" id="MED4400055.1"/>
    </source>
</evidence>
<dbReference type="EMBL" id="JARTFS010000001">
    <property type="protein sequence ID" value="MED4400055.1"/>
    <property type="molecule type" value="Genomic_DNA"/>
</dbReference>
<name>A0ABU6NSC4_9BACI</name>